<evidence type="ECO:0000313" key="4">
    <source>
        <dbReference type="Proteomes" id="UP000663444"/>
    </source>
</evidence>
<evidence type="ECO:0000313" key="3">
    <source>
        <dbReference type="EMBL" id="QRJ63823.1"/>
    </source>
</evidence>
<dbReference type="Gene3D" id="1.10.3210.10">
    <property type="entry name" value="Hypothetical protein af1432"/>
    <property type="match status" value="1"/>
</dbReference>
<feature type="domain" description="EAL" evidence="1">
    <location>
        <begin position="1"/>
        <end position="217"/>
    </location>
</feature>
<dbReference type="PROSITE" id="PS51833">
    <property type="entry name" value="HDOD"/>
    <property type="match status" value="1"/>
</dbReference>
<dbReference type="SUPFAM" id="SSF141868">
    <property type="entry name" value="EAL domain-like"/>
    <property type="match status" value="1"/>
</dbReference>
<dbReference type="InterPro" id="IPR052340">
    <property type="entry name" value="RNase_Y/CdgJ"/>
</dbReference>
<dbReference type="PANTHER" id="PTHR33525:SF4">
    <property type="entry name" value="CYCLIC DI-GMP PHOSPHODIESTERASE CDGJ"/>
    <property type="match status" value="1"/>
</dbReference>
<gene>
    <name evidence="3" type="ORF">IWH25_00225</name>
</gene>
<protein>
    <submittedName>
        <fullName evidence="3">EAL domain-containing protein</fullName>
    </submittedName>
</protein>
<dbReference type="Gene3D" id="3.20.20.450">
    <property type="entry name" value="EAL domain"/>
    <property type="match status" value="1"/>
</dbReference>
<dbReference type="InterPro" id="IPR014408">
    <property type="entry name" value="dGMP_Pdiesterase_EAL/HD-GYP"/>
</dbReference>
<dbReference type="SMART" id="SM00052">
    <property type="entry name" value="EAL"/>
    <property type="match status" value="1"/>
</dbReference>
<sequence length="421" mass="46936">MHQASVLAPVHADKSYLFAYQPILDRNRTVVAQEFLYRRQRESGAQIDCPTEATATVIINAFAQYGTSEFLKRRKAFVNVGEDMLLSDMITLLPRSQVVIELLETSPISRELVDRCHKLKAMGFSFALDDFVGVDYYEPLLDVVDIVKVDLLQMAPEQLAATVRRLKRWPVQLLAEKVETVDDFERCKALGFDLFQGYHFARPAPVVGKRADPAKLAVLDLLGKINRDLDDQQLEKAFKENVGLYLNLLRLVNSAAFASQAKITSIRHAITILGRRQLTRWLQLLLFTLEDKGEHPSALFEAAARRGRFMELLMEGLAGFASCKKDQAYMAGVLSMADALLLEPMDKLVAKLCLADEVSLALTDRQGLLGKLLQLCCALETADFDAVDDLALQLRVAPDDVTKAQDQALAWVCQLGYAATG</sequence>
<dbReference type="AlphaFoldDB" id="A0A974SP27"/>
<dbReference type="InterPro" id="IPR013976">
    <property type="entry name" value="HDOD"/>
</dbReference>
<proteinExistence type="predicted"/>
<reference evidence="3" key="1">
    <citation type="submission" date="2020-11" db="EMBL/GenBank/DDBJ databases">
        <title>Azospira restricta DSM 18626 genome sequence.</title>
        <authorList>
            <person name="Moe W.M."/>
        </authorList>
    </citation>
    <scope>NUCLEOTIDE SEQUENCE</scope>
    <source>
        <strain evidence="3">DSM 18626</strain>
    </source>
</reference>
<organism evidence="3 4">
    <name type="scientific">Azospira restricta</name>
    <dbReference type="NCBI Taxonomy" id="404405"/>
    <lineage>
        <taxon>Bacteria</taxon>
        <taxon>Pseudomonadati</taxon>
        <taxon>Pseudomonadota</taxon>
        <taxon>Betaproteobacteria</taxon>
        <taxon>Rhodocyclales</taxon>
        <taxon>Rhodocyclaceae</taxon>
        <taxon>Azospira</taxon>
    </lineage>
</organism>
<accession>A0A974SP27</accession>
<dbReference type="PIRSF" id="PIRSF003180">
    <property type="entry name" value="DiGMPpdiest_YuxH"/>
    <property type="match status" value="1"/>
</dbReference>
<evidence type="ECO:0000259" key="2">
    <source>
        <dbReference type="PROSITE" id="PS51833"/>
    </source>
</evidence>
<keyword evidence="4" id="KW-1185">Reference proteome</keyword>
<dbReference type="KEGG" id="ares:IWH25_00225"/>
<dbReference type="Pfam" id="PF00563">
    <property type="entry name" value="EAL"/>
    <property type="match status" value="1"/>
</dbReference>
<dbReference type="InterPro" id="IPR001633">
    <property type="entry name" value="EAL_dom"/>
</dbReference>
<dbReference type="EMBL" id="CP064781">
    <property type="protein sequence ID" value="QRJ63823.1"/>
    <property type="molecule type" value="Genomic_DNA"/>
</dbReference>
<dbReference type="InterPro" id="IPR035919">
    <property type="entry name" value="EAL_sf"/>
</dbReference>
<feature type="domain" description="HDOD" evidence="2">
    <location>
        <begin position="211"/>
        <end position="400"/>
    </location>
</feature>
<dbReference type="PANTHER" id="PTHR33525">
    <property type="match status" value="1"/>
</dbReference>
<dbReference type="PROSITE" id="PS50883">
    <property type="entry name" value="EAL"/>
    <property type="match status" value="1"/>
</dbReference>
<dbReference type="Pfam" id="PF08668">
    <property type="entry name" value="HDOD"/>
    <property type="match status" value="1"/>
</dbReference>
<dbReference type="Proteomes" id="UP000663444">
    <property type="component" value="Chromosome"/>
</dbReference>
<evidence type="ECO:0000259" key="1">
    <source>
        <dbReference type="PROSITE" id="PS50883"/>
    </source>
</evidence>
<dbReference type="RefSeq" id="WP_203387355.1">
    <property type="nucleotide sequence ID" value="NZ_CP064781.1"/>
</dbReference>
<name>A0A974SP27_9RHOO</name>
<dbReference type="SUPFAM" id="SSF109604">
    <property type="entry name" value="HD-domain/PDEase-like"/>
    <property type="match status" value="1"/>
</dbReference>